<name>A0A2P2QFF0_RHIMU</name>
<dbReference type="EMBL" id="GGEC01085259">
    <property type="protein sequence ID" value="MBX65743.1"/>
    <property type="molecule type" value="Transcribed_RNA"/>
</dbReference>
<accession>A0A2P2QFF0</accession>
<reference evidence="1" key="1">
    <citation type="submission" date="2018-02" db="EMBL/GenBank/DDBJ databases">
        <title>Rhizophora mucronata_Transcriptome.</title>
        <authorList>
            <person name="Meera S.P."/>
            <person name="Sreeshan A."/>
            <person name="Augustine A."/>
        </authorList>
    </citation>
    <scope>NUCLEOTIDE SEQUENCE</scope>
    <source>
        <tissue evidence="1">Leaf</tissue>
    </source>
</reference>
<protein>
    <submittedName>
        <fullName evidence="1">Uncharacterized protein</fullName>
    </submittedName>
</protein>
<proteinExistence type="predicted"/>
<organism evidence="1">
    <name type="scientific">Rhizophora mucronata</name>
    <name type="common">Asiatic mangrove</name>
    <dbReference type="NCBI Taxonomy" id="61149"/>
    <lineage>
        <taxon>Eukaryota</taxon>
        <taxon>Viridiplantae</taxon>
        <taxon>Streptophyta</taxon>
        <taxon>Embryophyta</taxon>
        <taxon>Tracheophyta</taxon>
        <taxon>Spermatophyta</taxon>
        <taxon>Magnoliopsida</taxon>
        <taxon>eudicotyledons</taxon>
        <taxon>Gunneridae</taxon>
        <taxon>Pentapetalae</taxon>
        <taxon>rosids</taxon>
        <taxon>fabids</taxon>
        <taxon>Malpighiales</taxon>
        <taxon>Rhizophoraceae</taxon>
        <taxon>Rhizophora</taxon>
    </lineage>
</organism>
<sequence length="42" mass="4663">MVGLMSKKFLSCVIKLLSPRTSTITTILPRKILLVIQFTVTA</sequence>
<dbReference type="AlphaFoldDB" id="A0A2P2QFF0"/>
<evidence type="ECO:0000313" key="1">
    <source>
        <dbReference type="EMBL" id="MBX65743.1"/>
    </source>
</evidence>